<keyword evidence="3" id="KW-1185">Reference proteome</keyword>
<gene>
    <name evidence="2" type="ORF">SAMN05216219_1535</name>
</gene>
<name>A0A1I5ATP1_9MICO</name>
<dbReference type="Proteomes" id="UP000198867">
    <property type="component" value="Unassembled WGS sequence"/>
</dbReference>
<keyword evidence="1" id="KW-0812">Transmembrane</keyword>
<proteinExistence type="predicted"/>
<dbReference type="EMBL" id="FOVM01000004">
    <property type="protein sequence ID" value="SFN65813.1"/>
    <property type="molecule type" value="Genomic_DNA"/>
</dbReference>
<organism evidence="2 3">
    <name type="scientific">Mycetocola miduiensis</name>
    <dbReference type="NCBI Taxonomy" id="995034"/>
    <lineage>
        <taxon>Bacteria</taxon>
        <taxon>Bacillati</taxon>
        <taxon>Actinomycetota</taxon>
        <taxon>Actinomycetes</taxon>
        <taxon>Micrococcales</taxon>
        <taxon>Microbacteriaceae</taxon>
        <taxon>Mycetocola</taxon>
    </lineage>
</organism>
<evidence type="ECO:0000313" key="3">
    <source>
        <dbReference type="Proteomes" id="UP000198867"/>
    </source>
</evidence>
<accession>A0A1I5ATP1</accession>
<dbReference type="RefSeq" id="WP_143095032.1">
    <property type="nucleotide sequence ID" value="NZ_FOVM01000004.1"/>
</dbReference>
<sequence>MVSRYADLMKPRADGMWLLSIVGLVLGGIVTLAGLAMLERSGPVALILGVIILAFGAGAFFTNQSRVRQ</sequence>
<feature type="transmembrane region" description="Helical" evidence="1">
    <location>
        <begin position="44"/>
        <end position="62"/>
    </location>
</feature>
<feature type="transmembrane region" description="Helical" evidence="1">
    <location>
        <begin position="16"/>
        <end position="38"/>
    </location>
</feature>
<reference evidence="3" key="1">
    <citation type="submission" date="2016-10" db="EMBL/GenBank/DDBJ databases">
        <authorList>
            <person name="Varghese N."/>
            <person name="Submissions S."/>
        </authorList>
    </citation>
    <scope>NUCLEOTIDE SEQUENCE [LARGE SCALE GENOMIC DNA]</scope>
    <source>
        <strain evidence="3">CGMCC 1.11101</strain>
    </source>
</reference>
<dbReference type="AlphaFoldDB" id="A0A1I5ATP1"/>
<evidence type="ECO:0000256" key="1">
    <source>
        <dbReference type="SAM" id="Phobius"/>
    </source>
</evidence>
<keyword evidence="1" id="KW-1133">Transmembrane helix</keyword>
<keyword evidence="1" id="KW-0472">Membrane</keyword>
<evidence type="ECO:0000313" key="2">
    <source>
        <dbReference type="EMBL" id="SFN65813.1"/>
    </source>
</evidence>
<dbReference type="STRING" id="995034.SAMN05216219_1535"/>
<protein>
    <submittedName>
        <fullName evidence="2">Uncharacterized protein</fullName>
    </submittedName>
</protein>